<dbReference type="Pfam" id="PF00892">
    <property type="entry name" value="EamA"/>
    <property type="match status" value="1"/>
</dbReference>
<dbReference type="Gene3D" id="1.10.3730.20">
    <property type="match status" value="1"/>
</dbReference>
<dbReference type="InterPro" id="IPR000620">
    <property type="entry name" value="EamA_dom"/>
</dbReference>
<accession>X0TEV1</accession>
<evidence type="ECO:0000256" key="1">
    <source>
        <dbReference type="SAM" id="Phobius"/>
    </source>
</evidence>
<feature type="transmembrane region" description="Helical" evidence="1">
    <location>
        <begin position="90"/>
        <end position="114"/>
    </location>
</feature>
<feature type="transmembrane region" description="Helical" evidence="1">
    <location>
        <begin position="38"/>
        <end position="54"/>
    </location>
</feature>
<comment type="caution">
    <text evidence="3">The sequence shown here is derived from an EMBL/GenBank/DDBJ whole genome shotgun (WGS) entry which is preliminary data.</text>
</comment>
<feature type="transmembrane region" description="Helical" evidence="1">
    <location>
        <begin position="135"/>
        <end position="156"/>
    </location>
</feature>
<feature type="transmembrane region" description="Helical" evidence="1">
    <location>
        <begin position="12"/>
        <end position="32"/>
    </location>
</feature>
<keyword evidence="1" id="KW-0472">Membrane</keyword>
<name>X0TEV1_9ZZZZ</name>
<reference evidence="3" key="1">
    <citation type="journal article" date="2014" name="Front. Microbiol.">
        <title>High frequency of phylogenetically diverse reductive dehalogenase-homologous genes in deep subseafloor sedimentary metagenomes.</title>
        <authorList>
            <person name="Kawai M."/>
            <person name="Futagami T."/>
            <person name="Toyoda A."/>
            <person name="Takaki Y."/>
            <person name="Nishi S."/>
            <person name="Hori S."/>
            <person name="Arai W."/>
            <person name="Tsubouchi T."/>
            <person name="Morono Y."/>
            <person name="Uchiyama I."/>
            <person name="Ito T."/>
            <person name="Fujiyama A."/>
            <person name="Inagaki F."/>
            <person name="Takami H."/>
        </authorList>
    </citation>
    <scope>NUCLEOTIDE SEQUENCE</scope>
    <source>
        <strain evidence="3">Expedition CK06-06</strain>
    </source>
</reference>
<dbReference type="SUPFAM" id="SSF103481">
    <property type="entry name" value="Multidrug resistance efflux transporter EmrE"/>
    <property type="match status" value="1"/>
</dbReference>
<organism evidence="3">
    <name type="scientific">marine sediment metagenome</name>
    <dbReference type="NCBI Taxonomy" id="412755"/>
    <lineage>
        <taxon>unclassified sequences</taxon>
        <taxon>metagenomes</taxon>
        <taxon>ecological metagenomes</taxon>
    </lineage>
</organism>
<keyword evidence="1" id="KW-1133">Transmembrane helix</keyword>
<dbReference type="AlphaFoldDB" id="X0TEV1"/>
<gene>
    <name evidence="3" type="ORF">S01H1_19141</name>
</gene>
<evidence type="ECO:0000259" key="2">
    <source>
        <dbReference type="Pfam" id="PF00892"/>
    </source>
</evidence>
<feature type="domain" description="EamA" evidence="2">
    <location>
        <begin position="2"/>
        <end position="55"/>
    </location>
</feature>
<evidence type="ECO:0000313" key="3">
    <source>
        <dbReference type="EMBL" id="GAF92063.1"/>
    </source>
</evidence>
<keyword evidence="1" id="KW-0812">Transmembrane</keyword>
<dbReference type="InterPro" id="IPR037185">
    <property type="entry name" value="EmrE-like"/>
</dbReference>
<feature type="non-terminal residue" evidence="3">
    <location>
        <position position="162"/>
    </location>
</feature>
<protein>
    <recommendedName>
        <fullName evidence="2">EamA domain-containing protein</fullName>
    </recommendedName>
</protein>
<dbReference type="EMBL" id="BARS01010304">
    <property type="protein sequence ID" value="GAF92063.1"/>
    <property type="molecule type" value="Genomic_DNA"/>
</dbReference>
<dbReference type="GO" id="GO:0016020">
    <property type="term" value="C:membrane"/>
    <property type="evidence" value="ECO:0007669"/>
    <property type="project" value="InterPro"/>
</dbReference>
<sequence length="162" mass="17731">MLYTMMREEVSRVIPVVYTYPIFVAIMAVPLLGESLGYLRWLAIIMVVAGAVIISVKQSPSGATTWLSKPLLLLFGSSLFFALADIASKYALAYISFWNMSWVGGFCLSGIFLLASIRPHILSQLSNMKQRNSALGLLAFNETLALGGIVLLLWAIERGPVS</sequence>
<feature type="transmembrane region" description="Helical" evidence="1">
    <location>
        <begin position="66"/>
        <end position="84"/>
    </location>
</feature>
<proteinExistence type="predicted"/>